<feature type="transmembrane region" description="Helical" evidence="1">
    <location>
        <begin position="123"/>
        <end position="140"/>
    </location>
</feature>
<sequence>MRKSFKTFVFVFSLFAIRYLLFVNEVDAVCPVCTVAVIGGLGLSRWLGIDDAITGIWIGGLIISLSLWFTDWLYKKYKKIEKYDKRIIIILSIFFWYAFTFVPLKYTSILGHPLNKILGMDKLLFGSLVGSLVFLLAVRLDKKVRKINGKQLFSYQRVVFPVISLVIISLVVYYYGGYLY</sequence>
<protein>
    <submittedName>
        <fullName evidence="2">Uncharacterized protein</fullName>
    </submittedName>
</protein>
<feature type="transmembrane region" description="Helical" evidence="1">
    <location>
        <begin position="86"/>
        <end position="103"/>
    </location>
</feature>
<organism evidence="2 3">
    <name type="scientific">Candidatus Woesebacteria bacterium RIFCSPHIGHO2_01_FULL_40_22</name>
    <dbReference type="NCBI Taxonomy" id="1802499"/>
    <lineage>
        <taxon>Bacteria</taxon>
        <taxon>Candidatus Woeseibacteriota</taxon>
    </lineage>
</organism>
<accession>A0A1F7YIJ6</accession>
<dbReference type="AlphaFoldDB" id="A0A1F7YIJ6"/>
<comment type="caution">
    <text evidence="2">The sequence shown here is derived from an EMBL/GenBank/DDBJ whole genome shotgun (WGS) entry which is preliminary data.</text>
</comment>
<reference evidence="2 3" key="1">
    <citation type="journal article" date="2016" name="Nat. Commun.">
        <title>Thousands of microbial genomes shed light on interconnected biogeochemical processes in an aquifer system.</title>
        <authorList>
            <person name="Anantharaman K."/>
            <person name="Brown C.T."/>
            <person name="Hug L.A."/>
            <person name="Sharon I."/>
            <person name="Castelle C.J."/>
            <person name="Probst A.J."/>
            <person name="Thomas B.C."/>
            <person name="Singh A."/>
            <person name="Wilkins M.J."/>
            <person name="Karaoz U."/>
            <person name="Brodie E.L."/>
            <person name="Williams K.H."/>
            <person name="Hubbard S.S."/>
            <person name="Banfield J.F."/>
        </authorList>
    </citation>
    <scope>NUCLEOTIDE SEQUENCE [LARGE SCALE GENOMIC DNA]</scope>
</reference>
<evidence type="ECO:0000313" key="2">
    <source>
        <dbReference type="EMBL" id="OGM27181.1"/>
    </source>
</evidence>
<feature type="transmembrane region" description="Helical" evidence="1">
    <location>
        <begin position="152"/>
        <end position="175"/>
    </location>
</feature>
<name>A0A1F7YIJ6_9BACT</name>
<keyword evidence="1" id="KW-0472">Membrane</keyword>
<feature type="transmembrane region" description="Helical" evidence="1">
    <location>
        <begin position="52"/>
        <end position="74"/>
    </location>
</feature>
<dbReference type="EMBL" id="MGGL01000005">
    <property type="protein sequence ID" value="OGM27181.1"/>
    <property type="molecule type" value="Genomic_DNA"/>
</dbReference>
<gene>
    <name evidence="2" type="ORF">A2628_04040</name>
</gene>
<dbReference type="Proteomes" id="UP000179221">
    <property type="component" value="Unassembled WGS sequence"/>
</dbReference>
<proteinExistence type="predicted"/>
<evidence type="ECO:0000313" key="3">
    <source>
        <dbReference type="Proteomes" id="UP000179221"/>
    </source>
</evidence>
<evidence type="ECO:0000256" key="1">
    <source>
        <dbReference type="SAM" id="Phobius"/>
    </source>
</evidence>
<keyword evidence="1" id="KW-0812">Transmembrane</keyword>
<keyword evidence="1" id="KW-1133">Transmembrane helix</keyword>